<dbReference type="SUPFAM" id="SSF46689">
    <property type="entry name" value="Homeodomain-like"/>
    <property type="match status" value="1"/>
</dbReference>
<feature type="DNA-binding region" description="H-T-H motif" evidence="4">
    <location>
        <begin position="39"/>
        <end position="58"/>
    </location>
</feature>
<dbReference type="Proteomes" id="UP001067235">
    <property type="component" value="Unassembled WGS sequence"/>
</dbReference>
<keyword evidence="3" id="KW-0804">Transcription</keyword>
<name>A0ABT4MUS4_GORRU</name>
<dbReference type="Gene3D" id="1.10.357.10">
    <property type="entry name" value="Tetracycline Repressor, domain 2"/>
    <property type="match status" value="1"/>
</dbReference>
<keyword evidence="7" id="KW-1185">Reference proteome</keyword>
<sequence length="209" mass="23589">MATRRYVSRKRAITAAQTRANILDAAQKLFVENGYSRTTLQEVATAAGVSVQSVYLAGSKASLMMAVLERGFTGDEQFTSLLERPEFLAIMSDTDTERALDRYVDFVVTANSRIADLWHAATLAADSEPAIGEQLERSELRRLDDVHTGSYWFVQRGLLDDSRVDEFADILSYLTASDTYRYFTVERGWTQPRFTAWLRRSIAQHLGSE</sequence>
<reference evidence="6" key="1">
    <citation type="submission" date="2022-12" db="EMBL/GenBank/DDBJ databases">
        <authorList>
            <person name="Krivoruchko A.V."/>
            <person name="Elkin A."/>
        </authorList>
    </citation>
    <scope>NUCLEOTIDE SEQUENCE</scope>
    <source>
        <strain evidence="6">IEGM 1388</strain>
    </source>
</reference>
<organism evidence="6 7">
    <name type="scientific">Gordonia rubripertincta</name>
    <name type="common">Rhodococcus corallinus</name>
    <dbReference type="NCBI Taxonomy" id="36822"/>
    <lineage>
        <taxon>Bacteria</taxon>
        <taxon>Bacillati</taxon>
        <taxon>Actinomycetota</taxon>
        <taxon>Actinomycetes</taxon>
        <taxon>Mycobacteriales</taxon>
        <taxon>Gordoniaceae</taxon>
        <taxon>Gordonia</taxon>
    </lineage>
</organism>
<dbReference type="EMBL" id="JAPWIE010000003">
    <property type="protein sequence ID" value="MCZ4550763.1"/>
    <property type="molecule type" value="Genomic_DNA"/>
</dbReference>
<dbReference type="RefSeq" id="WP_084837991.1">
    <property type="nucleotide sequence ID" value="NZ_JAPWIE010000003.1"/>
</dbReference>
<evidence type="ECO:0000256" key="1">
    <source>
        <dbReference type="ARBA" id="ARBA00023015"/>
    </source>
</evidence>
<feature type="domain" description="HTH tetR-type" evidence="5">
    <location>
        <begin position="16"/>
        <end position="76"/>
    </location>
</feature>
<evidence type="ECO:0000256" key="4">
    <source>
        <dbReference type="PROSITE-ProRule" id="PRU00335"/>
    </source>
</evidence>
<dbReference type="PANTHER" id="PTHR30055">
    <property type="entry name" value="HTH-TYPE TRANSCRIPTIONAL REGULATOR RUTR"/>
    <property type="match status" value="1"/>
</dbReference>
<evidence type="ECO:0000259" key="5">
    <source>
        <dbReference type="PROSITE" id="PS50977"/>
    </source>
</evidence>
<keyword evidence="2 4" id="KW-0238">DNA-binding</keyword>
<dbReference type="PANTHER" id="PTHR30055:SF234">
    <property type="entry name" value="HTH-TYPE TRANSCRIPTIONAL REGULATOR BETI"/>
    <property type="match status" value="1"/>
</dbReference>
<dbReference type="Pfam" id="PF00440">
    <property type="entry name" value="TetR_N"/>
    <property type="match status" value="1"/>
</dbReference>
<dbReference type="InterPro" id="IPR050109">
    <property type="entry name" value="HTH-type_TetR-like_transc_reg"/>
</dbReference>
<dbReference type="InterPro" id="IPR009057">
    <property type="entry name" value="Homeodomain-like_sf"/>
</dbReference>
<evidence type="ECO:0000313" key="7">
    <source>
        <dbReference type="Proteomes" id="UP001067235"/>
    </source>
</evidence>
<proteinExistence type="predicted"/>
<evidence type="ECO:0000256" key="2">
    <source>
        <dbReference type="ARBA" id="ARBA00023125"/>
    </source>
</evidence>
<keyword evidence="1" id="KW-0805">Transcription regulation</keyword>
<protein>
    <submittedName>
        <fullName evidence="6">Helix-turn-helix domain containing protein</fullName>
    </submittedName>
</protein>
<dbReference type="PROSITE" id="PS50977">
    <property type="entry name" value="HTH_TETR_2"/>
    <property type="match status" value="1"/>
</dbReference>
<gene>
    <name evidence="6" type="ORF">O4213_12285</name>
</gene>
<comment type="caution">
    <text evidence="6">The sequence shown here is derived from an EMBL/GenBank/DDBJ whole genome shotgun (WGS) entry which is preliminary data.</text>
</comment>
<evidence type="ECO:0000313" key="6">
    <source>
        <dbReference type="EMBL" id="MCZ4550763.1"/>
    </source>
</evidence>
<evidence type="ECO:0000256" key="3">
    <source>
        <dbReference type="ARBA" id="ARBA00023163"/>
    </source>
</evidence>
<dbReference type="InterPro" id="IPR001647">
    <property type="entry name" value="HTH_TetR"/>
</dbReference>
<accession>A0ABT4MUS4</accession>